<comment type="caution">
    <text evidence="3">The sequence shown here is derived from an EMBL/GenBank/DDBJ whole genome shotgun (WGS) entry which is preliminary data.</text>
</comment>
<proteinExistence type="predicted"/>
<dbReference type="RefSeq" id="WP_142861394.1">
    <property type="nucleotide sequence ID" value="NZ_VJMF01000003.1"/>
</dbReference>
<evidence type="ECO:0000313" key="4">
    <source>
        <dbReference type="Proteomes" id="UP000316781"/>
    </source>
</evidence>
<name>A0A549T8R0_METSR</name>
<feature type="domain" description="VOC" evidence="2">
    <location>
        <begin position="175"/>
        <end position="299"/>
    </location>
</feature>
<dbReference type="SUPFAM" id="SSF54593">
    <property type="entry name" value="Glyoxalase/Bleomycin resistance protein/Dihydroxybiphenyl dioxygenase"/>
    <property type="match status" value="2"/>
</dbReference>
<dbReference type="InterPro" id="IPR037523">
    <property type="entry name" value="VOC_core"/>
</dbReference>
<protein>
    <submittedName>
        <fullName evidence="3">Glyoxalase</fullName>
    </submittedName>
</protein>
<dbReference type="Proteomes" id="UP000316781">
    <property type="component" value="Unassembled WGS sequence"/>
</dbReference>
<dbReference type="InterPro" id="IPR029068">
    <property type="entry name" value="Glyas_Bleomycin-R_OHBP_Dase"/>
</dbReference>
<sequence length="302" mass="32467">MRRTKFLVAAAAFGLSAAIATAAPAAARPRAATDFAVGPQYDTTHVYVAAADFDKFVASFVATFGGETSKQGQFQVTPTSSLTKSQLVLTPAGTISVFGFLTPVPYPFGAERTGYLVTDIDAAVKAARRNGAIRLIETFPDPIGRDIVVQWPGGVNMQLYWHTAKPNYAPLTSIPENRVYLTADAADEFIRRWTGFAHGRILSDEKSAPGSEVGQPDKTIRRVRIASGYGKLALLVSNGQLPWPWGRDLTGYEVNDLRATLAKAEAAGAKVVVQPYDAGDRHAALVEFPGGYIAEIHQARAR</sequence>
<dbReference type="Gene3D" id="3.10.180.10">
    <property type="entry name" value="2,3-Dihydroxybiphenyl 1,2-Dioxygenase, domain 1"/>
    <property type="match status" value="1"/>
</dbReference>
<dbReference type="EMBL" id="VJMF01000003">
    <property type="protein sequence ID" value="TRL38261.1"/>
    <property type="molecule type" value="Genomic_DNA"/>
</dbReference>
<keyword evidence="1" id="KW-0732">Signal</keyword>
<evidence type="ECO:0000259" key="2">
    <source>
        <dbReference type="PROSITE" id="PS51819"/>
    </source>
</evidence>
<evidence type="ECO:0000313" key="3">
    <source>
        <dbReference type="EMBL" id="TRL38261.1"/>
    </source>
</evidence>
<dbReference type="AlphaFoldDB" id="A0A549T8R0"/>
<gene>
    <name evidence="3" type="ORF">FM996_00700</name>
</gene>
<feature type="signal peptide" evidence="1">
    <location>
        <begin position="1"/>
        <end position="22"/>
    </location>
</feature>
<dbReference type="PROSITE" id="PS51819">
    <property type="entry name" value="VOC"/>
    <property type="match status" value="1"/>
</dbReference>
<organism evidence="3 4">
    <name type="scientific">Methylosinus sporium</name>
    <dbReference type="NCBI Taxonomy" id="428"/>
    <lineage>
        <taxon>Bacteria</taxon>
        <taxon>Pseudomonadati</taxon>
        <taxon>Pseudomonadota</taxon>
        <taxon>Alphaproteobacteria</taxon>
        <taxon>Hyphomicrobiales</taxon>
        <taxon>Methylocystaceae</taxon>
        <taxon>Methylosinus</taxon>
    </lineage>
</organism>
<reference evidence="3 4" key="1">
    <citation type="submission" date="2019-07" db="EMBL/GenBank/DDBJ databases">
        <title>Ln-dependent methylotrophs.</title>
        <authorList>
            <person name="Tani A."/>
        </authorList>
    </citation>
    <scope>NUCLEOTIDE SEQUENCE [LARGE SCALE GENOMIC DNA]</scope>
    <source>
        <strain evidence="3 4">SM89A</strain>
    </source>
</reference>
<evidence type="ECO:0000256" key="1">
    <source>
        <dbReference type="SAM" id="SignalP"/>
    </source>
</evidence>
<feature type="chain" id="PRO_5021944616" evidence="1">
    <location>
        <begin position="23"/>
        <end position="302"/>
    </location>
</feature>
<accession>A0A549T8R0</accession>